<dbReference type="NCBIfam" id="TIGR01554">
    <property type="entry name" value="major_cap_HK97"/>
    <property type="match status" value="1"/>
</dbReference>
<dbReference type="GO" id="GO:0044423">
    <property type="term" value="C:virion component"/>
    <property type="evidence" value="ECO:0007669"/>
    <property type="project" value="UniProtKB-KW"/>
</dbReference>
<dbReference type="InterPro" id="IPR024455">
    <property type="entry name" value="Phage_capsid"/>
</dbReference>
<comment type="caution">
    <text evidence="4">The sequence shown here is derived from an EMBL/GenBank/DDBJ whole genome shotgun (WGS) entry which is preliminary data.</text>
</comment>
<evidence type="ECO:0000256" key="1">
    <source>
        <dbReference type="ARBA" id="ARBA00004328"/>
    </source>
</evidence>
<reference evidence="4" key="1">
    <citation type="submission" date="2019-03" db="EMBL/GenBank/DDBJ databases">
        <title>Single cell metagenomics reveals metabolic interactions within the superorganism composed of flagellate Streblomastix strix and complex community of Bacteroidetes bacteria on its surface.</title>
        <authorList>
            <person name="Treitli S.C."/>
            <person name="Kolisko M."/>
            <person name="Husnik F."/>
            <person name="Keeling P."/>
            <person name="Hampl V."/>
        </authorList>
    </citation>
    <scope>NUCLEOTIDE SEQUENCE</scope>
    <source>
        <strain evidence="4">STM</strain>
    </source>
</reference>
<accession>A0A5J4RQF2</accession>
<comment type="subcellular location">
    <subcellularLocation>
        <location evidence="1">Virion</location>
    </subcellularLocation>
</comment>
<evidence type="ECO:0000259" key="3">
    <source>
        <dbReference type="Pfam" id="PF05065"/>
    </source>
</evidence>
<gene>
    <name evidence="4" type="ORF">EZS27_015916</name>
</gene>
<feature type="domain" description="Phage capsid-like C-terminal" evidence="3">
    <location>
        <begin position="149"/>
        <end position="417"/>
    </location>
</feature>
<dbReference type="InterPro" id="IPR054612">
    <property type="entry name" value="Phage_capsid-like_C"/>
</dbReference>
<dbReference type="AlphaFoldDB" id="A0A5J4RQF2"/>
<evidence type="ECO:0000313" key="4">
    <source>
        <dbReference type="EMBL" id="KAA6335889.1"/>
    </source>
</evidence>
<dbReference type="EMBL" id="SNRY01000848">
    <property type="protein sequence ID" value="KAA6335889.1"/>
    <property type="molecule type" value="Genomic_DNA"/>
</dbReference>
<proteinExistence type="predicted"/>
<keyword evidence="2" id="KW-0946">Virion</keyword>
<dbReference type="SUPFAM" id="SSF56563">
    <property type="entry name" value="Major capsid protein gp5"/>
    <property type="match status" value="1"/>
</dbReference>
<protein>
    <recommendedName>
        <fullName evidence="3">Phage capsid-like C-terminal domain-containing protein</fullName>
    </recommendedName>
</protein>
<name>A0A5J4RQF2_9ZZZZ</name>
<evidence type="ECO:0000256" key="2">
    <source>
        <dbReference type="ARBA" id="ARBA00022844"/>
    </source>
</evidence>
<dbReference type="Pfam" id="PF05065">
    <property type="entry name" value="Phage_capsid"/>
    <property type="match status" value="1"/>
</dbReference>
<organism evidence="4">
    <name type="scientific">termite gut metagenome</name>
    <dbReference type="NCBI Taxonomy" id="433724"/>
    <lineage>
        <taxon>unclassified sequences</taxon>
        <taxon>metagenomes</taxon>
        <taxon>organismal metagenomes</taxon>
    </lineage>
</organism>
<sequence length="422" mass="45721">MRKKHEVQKDLTSALAKAKELAGKEDKKTELEAATADVIKFTGELNEIIITDAADRALIAATGSREMRAAAKRFSFTKFLRQISDGKVTLDGVELEMSQEARKEAAAAGIILQGHGIPYSLLANRSVSIPRNDFDGMTAGTPGDGGDLIATELQYQEALRNRLVLTSCGARFIGGLTGNLRLIQGNAITMGWQGENVKGGDTKKTFTTRDVSPLRAFVNVPISKQLIIQSSWDVENMVMVDIVNAHAELLDTAALIGDGQNSSPLGILYDPDIKGYAIGENGGAISWKAVVGLETVIASQNADVESMHYVSNSKVRGAMKTTLKTAGVSGYILEGTETNGYQMHTTNILPSNLIKGTSGNCSPMIFGDWSNMHVFQWGGLDFVYDPYSRKLEGADEITLNCYHNIFIKRKESFAVCKDIVTD</sequence>